<organism evidence="2 3">
    <name type="scientific">Eutypa lata (strain UCR-EL1)</name>
    <name type="common">Grapevine dieback disease fungus</name>
    <name type="synonym">Eutypa armeniacae</name>
    <dbReference type="NCBI Taxonomy" id="1287681"/>
    <lineage>
        <taxon>Eukaryota</taxon>
        <taxon>Fungi</taxon>
        <taxon>Dikarya</taxon>
        <taxon>Ascomycota</taxon>
        <taxon>Pezizomycotina</taxon>
        <taxon>Sordariomycetes</taxon>
        <taxon>Xylariomycetidae</taxon>
        <taxon>Xylariales</taxon>
        <taxon>Diatrypaceae</taxon>
        <taxon>Eutypa</taxon>
    </lineage>
</organism>
<evidence type="ECO:0000256" key="1">
    <source>
        <dbReference type="SAM" id="SignalP"/>
    </source>
</evidence>
<feature type="signal peptide" evidence="1">
    <location>
        <begin position="1"/>
        <end position="21"/>
    </location>
</feature>
<dbReference type="EMBL" id="KB706750">
    <property type="protein sequence ID" value="EMR65938.1"/>
    <property type="molecule type" value="Genomic_DNA"/>
</dbReference>
<protein>
    <submittedName>
        <fullName evidence="2">Uncharacterized protein</fullName>
    </submittedName>
</protein>
<evidence type="ECO:0000313" key="3">
    <source>
        <dbReference type="Proteomes" id="UP000012174"/>
    </source>
</evidence>
<keyword evidence="1" id="KW-0732">Signal</keyword>
<proteinExistence type="predicted"/>
<keyword evidence="3" id="KW-1185">Reference proteome</keyword>
<dbReference type="OMA" id="YFLAGWT"/>
<feature type="chain" id="PRO_5004085080" evidence="1">
    <location>
        <begin position="22"/>
        <end position="125"/>
    </location>
</feature>
<reference evidence="3" key="1">
    <citation type="journal article" date="2013" name="Genome Announc.">
        <title>Draft genome sequence of the grapevine dieback fungus Eutypa lata UCR-EL1.</title>
        <authorList>
            <person name="Blanco-Ulate B."/>
            <person name="Rolshausen P.E."/>
            <person name="Cantu D."/>
        </authorList>
    </citation>
    <scope>NUCLEOTIDE SEQUENCE [LARGE SCALE GENOMIC DNA]</scope>
    <source>
        <strain evidence="3">UCR-EL1</strain>
    </source>
</reference>
<dbReference type="OrthoDB" id="3769991at2759"/>
<dbReference type="Proteomes" id="UP000012174">
    <property type="component" value="Unassembled WGS sequence"/>
</dbReference>
<dbReference type="HOGENOM" id="CLU_1992628_0_0_1"/>
<accession>M7SNC2</accession>
<evidence type="ECO:0000313" key="2">
    <source>
        <dbReference type="EMBL" id="EMR65938.1"/>
    </source>
</evidence>
<sequence length="125" mass="12755">MRTTTSLLAIVLSALTAAATANPALAPRQTREPDPPATFIAELFDGVADCSGTTGIHAFLYSRGACQNIAIPGAGSAHVRFNSLPDELSLTGWTGADCTGDSIEVGAVVGECVALDGVDVASWSY</sequence>
<dbReference type="AlphaFoldDB" id="M7SNC2"/>
<name>M7SNC2_EUTLA</name>
<dbReference type="KEGG" id="ela:UCREL1_7085"/>
<dbReference type="eggNOG" id="ENOG502TFV6">
    <property type="taxonomic scope" value="Eukaryota"/>
</dbReference>
<gene>
    <name evidence="2" type="ORF">UCREL1_7085</name>
</gene>